<dbReference type="GO" id="GO:0016301">
    <property type="term" value="F:kinase activity"/>
    <property type="evidence" value="ECO:0007669"/>
    <property type="project" value="UniProtKB-KW"/>
</dbReference>
<dbReference type="InterPro" id="IPR027417">
    <property type="entry name" value="P-loop_NTPase"/>
</dbReference>
<dbReference type="RefSeq" id="WP_097653542.1">
    <property type="nucleotide sequence ID" value="NZ_LYXE01000101.1"/>
</dbReference>
<dbReference type="GO" id="GO:0005525">
    <property type="term" value="F:GTP binding"/>
    <property type="evidence" value="ECO:0007669"/>
    <property type="project" value="InterPro"/>
</dbReference>
<accession>A0A2H3KKB4</accession>
<evidence type="ECO:0000256" key="1">
    <source>
        <dbReference type="ARBA" id="ARBA00009625"/>
    </source>
</evidence>
<evidence type="ECO:0000313" key="4">
    <source>
        <dbReference type="Proteomes" id="UP000220922"/>
    </source>
</evidence>
<feature type="region of interest" description="Disordered" evidence="2">
    <location>
        <begin position="23"/>
        <end position="52"/>
    </location>
</feature>
<dbReference type="GO" id="GO:0003924">
    <property type="term" value="F:GTPase activity"/>
    <property type="evidence" value="ECO:0007669"/>
    <property type="project" value="InterPro"/>
</dbReference>
<dbReference type="AlphaFoldDB" id="A0A2H3KKB4"/>
<reference evidence="3 4" key="1">
    <citation type="submission" date="2016-05" db="EMBL/GenBank/DDBJ databases">
        <authorList>
            <person name="Lavstsen T."/>
            <person name="Jespersen J.S."/>
        </authorList>
    </citation>
    <scope>NUCLEOTIDE SEQUENCE [LARGE SCALE GENOMIC DNA]</scope>
    <source>
        <strain evidence="3 4">B7-9</strain>
    </source>
</reference>
<dbReference type="PANTHER" id="PTHR23408">
    <property type="entry name" value="METHYLMALONYL-COA MUTASE"/>
    <property type="match status" value="1"/>
</dbReference>
<gene>
    <name evidence="3" type="ORF">A9Q02_15515</name>
</gene>
<dbReference type="CDD" id="cd03114">
    <property type="entry name" value="MMAA-like"/>
    <property type="match status" value="1"/>
</dbReference>
<dbReference type="Gene3D" id="1.20.5.170">
    <property type="match status" value="1"/>
</dbReference>
<dbReference type="Gene3D" id="1.10.287.130">
    <property type="match status" value="1"/>
</dbReference>
<dbReference type="SUPFAM" id="SSF52540">
    <property type="entry name" value="P-loop containing nucleoside triphosphate hydrolases"/>
    <property type="match status" value="1"/>
</dbReference>
<name>A0A2H3KKB4_9CHLR</name>
<proteinExistence type="inferred from homology"/>
<organism evidence="3 4">
    <name type="scientific">Candidatus Chloroploca asiatica</name>
    <dbReference type="NCBI Taxonomy" id="1506545"/>
    <lineage>
        <taxon>Bacteria</taxon>
        <taxon>Bacillati</taxon>
        <taxon>Chloroflexota</taxon>
        <taxon>Chloroflexia</taxon>
        <taxon>Chloroflexales</taxon>
        <taxon>Chloroflexineae</taxon>
        <taxon>Oscillochloridaceae</taxon>
        <taxon>Candidatus Chloroploca</taxon>
    </lineage>
</organism>
<comment type="caution">
    <text evidence="3">The sequence shown here is derived from an EMBL/GenBank/DDBJ whole genome shotgun (WGS) entry which is preliminary data.</text>
</comment>
<keyword evidence="4" id="KW-1185">Reference proteome</keyword>
<evidence type="ECO:0000256" key="2">
    <source>
        <dbReference type="SAM" id="MobiDB-lite"/>
    </source>
</evidence>
<dbReference type="OrthoDB" id="9778292at2"/>
<dbReference type="Proteomes" id="UP000220922">
    <property type="component" value="Unassembled WGS sequence"/>
</dbReference>
<dbReference type="InterPro" id="IPR005129">
    <property type="entry name" value="GTPase_ArgK"/>
</dbReference>
<comment type="similarity">
    <text evidence="1">Belongs to the SIMIBI class G3E GTPase family. ArgK/MeaB subfamily.</text>
</comment>
<sequence>MTDRRHPTEWTPETGAEGFATHVMDGVTGGHDGLAGSSTRPSLPPSKRRPPLSVEESIQGVLAGNRTVLARTITLVESNAPAHIAKAQQVIQAILPYTGKSIRVGITGVPGVGKSTFIEALGTPLCQRGHNVAVLAVDPSSTLTRGSILGDKTRMEVLSQQPNAFIRPSPTSGSLGGVARKSRESMLLCEAAGFDVILVETVGVGQSEIAVRSMVDFFLLLMLSGAGDELQGIKKGIIELADALVITKVDGANRAQAKGAQAEYNRALHYLTPATEGWKPRTYTCSSLNGEGIPEVWTMIERFREITTASGVFAARRRDQALAWVYTMVEDQLKANFFAHPAVKAQLPQIERDVVEGKLPVTVAAQALLQAFDHQP</sequence>
<evidence type="ECO:0000313" key="3">
    <source>
        <dbReference type="EMBL" id="PDV98435.1"/>
    </source>
</evidence>
<keyword evidence="3" id="KW-0808">Transferase</keyword>
<protein>
    <submittedName>
        <fullName evidence="3">ATPase/protein kinase</fullName>
    </submittedName>
</protein>
<dbReference type="GO" id="GO:0005737">
    <property type="term" value="C:cytoplasm"/>
    <property type="evidence" value="ECO:0007669"/>
    <property type="project" value="TreeGrafter"/>
</dbReference>
<dbReference type="EMBL" id="LYXE01000101">
    <property type="protein sequence ID" value="PDV98435.1"/>
    <property type="molecule type" value="Genomic_DNA"/>
</dbReference>
<dbReference type="Gene3D" id="3.40.50.300">
    <property type="entry name" value="P-loop containing nucleotide triphosphate hydrolases"/>
    <property type="match status" value="1"/>
</dbReference>
<dbReference type="NCBIfam" id="TIGR00750">
    <property type="entry name" value="lao"/>
    <property type="match status" value="1"/>
</dbReference>
<dbReference type="PANTHER" id="PTHR23408:SF3">
    <property type="entry name" value="METHYLMALONIC ACIDURIA TYPE A PROTEIN, MITOCHONDRIAL"/>
    <property type="match status" value="1"/>
</dbReference>
<keyword evidence="3" id="KW-0418">Kinase</keyword>
<dbReference type="NCBIfam" id="NF006958">
    <property type="entry name" value="PRK09435.1"/>
    <property type="match status" value="1"/>
</dbReference>
<dbReference type="Pfam" id="PF03308">
    <property type="entry name" value="MeaB"/>
    <property type="match status" value="1"/>
</dbReference>